<gene>
    <name evidence="3" type="ORF">AWU65_04415</name>
</gene>
<keyword evidence="1" id="KW-1133">Transmembrane helix</keyword>
<evidence type="ECO:0000259" key="2">
    <source>
        <dbReference type="Pfam" id="PF04892"/>
    </source>
</evidence>
<sequence>MSRKRSSYRSKKRLLIIIIVIMWMSIIFFFSSQSYQQQDLRPWLQKHLPETTIEHWFSWVSFTYAGEIVSIDAKGMPGFVEFFIRKAAHIGEYLVLGGLLFLLLATLLRIRARVAMPIAWCLCVLYAISDELHQSTSGYRVFKAQDVVLDSIAALFGITLVSAYTFWRSARTRPREVLDRRG</sequence>
<dbReference type="GeneID" id="97553536"/>
<reference evidence="3" key="1">
    <citation type="journal article" date="2016" name="Genome Announc.">
        <title>Draft genomes of two strains of Paenibacillus glucanolyticus with capability to degrade lignocellulose.</title>
        <authorList>
            <person name="Mathews S.L."/>
            <person name="Pawlak J."/>
            <person name="Grunden A.M."/>
        </authorList>
    </citation>
    <scope>NUCLEOTIDE SEQUENCE [LARGE SCALE GENOMIC DNA]</scope>
    <source>
        <strain evidence="3">SLM1</strain>
    </source>
</reference>
<protein>
    <submittedName>
        <fullName evidence="3">Teicoplanin resistance protein VanZ</fullName>
    </submittedName>
</protein>
<organism evidence="3 4">
    <name type="scientific">Paenibacillus glucanolyticus</name>
    <dbReference type="NCBI Taxonomy" id="59843"/>
    <lineage>
        <taxon>Bacteria</taxon>
        <taxon>Bacillati</taxon>
        <taxon>Bacillota</taxon>
        <taxon>Bacilli</taxon>
        <taxon>Bacillales</taxon>
        <taxon>Paenibacillaceae</taxon>
        <taxon>Paenibacillus</taxon>
    </lineage>
</organism>
<name>A0A163GZ52_9BACL</name>
<dbReference type="InterPro" id="IPR006976">
    <property type="entry name" value="VanZ-like"/>
</dbReference>
<keyword evidence="1" id="KW-0472">Membrane</keyword>
<evidence type="ECO:0000313" key="3">
    <source>
        <dbReference type="EMBL" id="KZS45226.1"/>
    </source>
</evidence>
<dbReference type="STRING" id="59843.A3958_04355"/>
<keyword evidence="1" id="KW-0812">Transmembrane</keyword>
<feature type="domain" description="VanZ-like" evidence="2">
    <location>
        <begin position="17"/>
        <end position="162"/>
    </location>
</feature>
<dbReference type="NCBIfam" id="NF037970">
    <property type="entry name" value="vanZ_1"/>
    <property type="match status" value="1"/>
</dbReference>
<feature type="transmembrane region" description="Helical" evidence="1">
    <location>
        <begin position="112"/>
        <end position="128"/>
    </location>
</feature>
<proteinExistence type="predicted"/>
<dbReference type="EMBL" id="LWMH01000001">
    <property type="protein sequence ID" value="KZS45226.1"/>
    <property type="molecule type" value="Genomic_DNA"/>
</dbReference>
<feature type="transmembrane region" description="Helical" evidence="1">
    <location>
        <begin position="87"/>
        <end position="105"/>
    </location>
</feature>
<keyword evidence="4" id="KW-1185">Reference proteome</keyword>
<dbReference type="InterPro" id="IPR016747">
    <property type="entry name" value="Phosphotransbutyrylase"/>
</dbReference>
<dbReference type="Pfam" id="PF04892">
    <property type="entry name" value="VanZ"/>
    <property type="match status" value="1"/>
</dbReference>
<dbReference type="Proteomes" id="UP000076796">
    <property type="component" value="Unassembled WGS sequence"/>
</dbReference>
<dbReference type="RefSeq" id="WP_063477696.1">
    <property type="nucleotide sequence ID" value="NZ_CP147845.1"/>
</dbReference>
<evidence type="ECO:0000256" key="1">
    <source>
        <dbReference type="SAM" id="Phobius"/>
    </source>
</evidence>
<accession>A0A163GZ52</accession>
<feature type="transmembrane region" description="Helical" evidence="1">
    <location>
        <begin position="12"/>
        <end position="31"/>
    </location>
</feature>
<feature type="transmembrane region" description="Helical" evidence="1">
    <location>
        <begin position="148"/>
        <end position="167"/>
    </location>
</feature>
<comment type="caution">
    <text evidence="3">The sequence shown here is derived from an EMBL/GenBank/DDBJ whole genome shotgun (WGS) entry which is preliminary data.</text>
</comment>
<dbReference type="PIRSF" id="PIRSF019083">
    <property type="entry name" value="UCP019083_VanZ"/>
    <property type="match status" value="1"/>
</dbReference>
<dbReference type="OrthoDB" id="291892at2"/>
<evidence type="ECO:0000313" key="4">
    <source>
        <dbReference type="Proteomes" id="UP000076796"/>
    </source>
</evidence>
<dbReference type="AlphaFoldDB" id="A0A163GZ52"/>